<comment type="subcellular location">
    <subcellularLocation>
        <location evidence="1">Cell outer membrane</location>
        <topology evidence="1">Multi-pass membrane protein</topology>
    </subcellularLocation>
</comment>
<evidence type="ECO:0000256" key="5">
    <source>
        <dbReference type="ARBA" id="ARBA00022597"/>
    </source>
</evidence>
<accession>A0A506PIF0</accession>
<evidence type="ECO:0000256" key="14">
    <source>
        <dbReference type="ARBA" id="ARBA00023288"/>
    </source>
</evidence>
<keyword evidence="11 15" id="KW-0472">Membrane</keyword>
<evidence type="ECO:0000313" key="19">
    <source>
        <dbReference type="Proteomes" id="UP000317332"/>
    </source>
</evidence>
<evidence type="ECO:0000256" key="9">
    <source>
        <dbReference type="ARBA" id="ARBA00023065"/>
    </source>
</evidence>
<keyword evidence="9" id="KW-0406">Ion transport</keyword>
<dbReference type="Pfam" id="PF02563">
    <property type="entry name" value="Poly_export"/>
    <property type="match status" value="1"/>
</dbReference>
<dbReference type="GO" id="GO:0006811">
    <property type="term" value="P:monoatomic ion transport"/>
    <property type="evidence" value="ECO:0007669"/>
    <property type="project" value="UniProtKB-KW"/>
</dbReference>
<reference evidence="18 19" key="1">
    <citation type="submission" date="2019-06" db="EMBL/GenBank/DDBJ databases">
        <title>Flavobacteriaceae Paucihalobacterium erythroidium CWB-1, complete genome.</title>
        <authorList>
            <person name="Wu S."/>
        </authorList>
    </citation>
    <scope>NUCLEOTIDE SEQUENCE [LARGE SCALE GENOMIC DNA]</scope>
    <source>
        <strain evidence="18 19">CWB-1</strain>
    </source>
</reference>
<evidence type="ECO:0000256" key="12">
    <source>
        <dbReference type="ARBA" id="ARBA00023139"/>
    </source>
</evidence>
<keyword evidence="13" id="KW-0998">Cell outer membrane</keyword>
<keyword evidence="7" id="KW-0732">Signal</keyword>
<feature type="transmembrane region" description="Helical" evidence="15">
    <location>
        <begin position="244"/>
        <end position="262"/>
    </location>
</feature>
<evidence type="ECO:0000256" key="6">
    <source>
        <dbReference type="ARBA" id="ARBA00022692"/>
    </source>
</evidence>
<dbReference type="GO" id="GO:0015288">
    <property type="term" value="F:porin activity"/>
    <property type="evidence" value="ECO:0007669"/>
    <property type="project" value="UniProtKB-KW"/>
</dbReference>
<evidence type="ECO:0000256" key="10">
    <source>
        <dbReference type="ARBA" id="ARBA00023114"/>
    </source>
</evidence>
<keyword evidence="19" id="KW-1185">Reference proteome</keyword>
<evidence type="ECO:0000256" key="3">
    <source>
        <dbReference type="ARBA" id="ARBA00022448"/>
    </source>
</evidence>
<name>A0A506PIF0_9FLAO</name>
<gene>
    <name evidence="18" type="ORF">FJ651_09690</name>
</gene>
<evidence type="ECO:0000256" key="2">
    <source>
        <dbReference type="ARBA" id="ARBA00009450"/>
    </source>
</evidence>
<comment type="caution">
    <text evidence="18">The sequence shown here is derived from an EMBL/GenBank/DDBJ whole genome shotgun (WGS) entry which is preliminary data.</text>
</comment>
<dbReference type="InterPro" id="IPR003715">
    <property type="entry name" value="Poly_export_N"/>
</dbReference>
<keyword evidence="4" id="KW-1134">Transmembrane beta strand</keyword>
<evidence type="ECO:0000256" key="11">
    <source>
        <dbReference type="ARBA" id="ARBA00023136"/>
    </source>
</evidence>
<dbReference type="Proteomes" id="UP000317332">
    <property type="component" value="Unassembled WGS sequence"/>
</dbReference>
<dbReference type="EMBL" id="VHIQ01000004">
    <property type="protein sequence ID" value="TPV33354.1"/>
    <property type="molecule type" value="Genomic_DNA"/>
</dbReference>
<dbReference type="GO" id="GO:0009279">
    <property type="term" value="C:cell outer membrane"/>
    <property type="evidence" value="ECO:0007669"/>
    <property type="project" value="UniProtKB-SubCell"/>
</dbReference>
<feature type="domain" description="Polysaccharide export protein N-terminal" evidence="16">
    <location>
        <begin position="48"/>
        <end position="144"/>
    </location>
</feature>
<keyword evidence="14" id="KW-0449">Lipoprotein</keyword>
<evidence type="ECO:0000313" key="18">
    <source>
        <dbReference type="EMBL" id="TPV33354.1"/>
    </source>
</evidence>
<keyword evidence="3" id="KW-0813">Transport</keyword>
<evidence type="ECO:0000256" key="15">
    <source>
        <dbReference type="SAM" id="Phobius"/>
    </source>
</evidence>
<dbReference type="AlphaFoldDB" id="A0A506PIF0"/>
<keyword evidence="10" id="KW-0626">Porin</keyword>
<dbReference type="PROSITE" id="PS51257">
    <property type="entry name" value="PROKAR_LIPOPROTEIN"/>
    <property type="match status" value="1"/>
</dbReference>
<evidence type="ECO:0000256" key="7">
    <source>
        <dbReference type="ARBA" id="ARBA00022729"/>
    </source>
</evidence>
<dbReference type="GO" id="GO:0015159">
    <property type="term" value="F:polysaccharide transmembrane transporter activity"/>
    <property type="evidence" value="ECO:0007669"/>
    <property type="project" value="InterPro"/>
</dbReference>
<keyword evidence="8" id="KW-0625">Polysaccharide transport</keyword>
<dbReference type="Pfam" id="PF22461">
    <property type="entry name" value="SLBB_2"/>
    <property type="match status" value="1"/>
</dbReference>
<evidence type="ECO:0000256" key="8">
    <source>
        <dbReference type="ARBA" id="ARBA00023047"/>
    </source>
</evidence>
<sequence length="263" mass="29122">MKLNLNFNQIVLYLVLLMFLTMSSCASRKDLIYFQDEIATDLTFDSTPQQLVYKPDDLLVINVTAADADAASPFNLPVVANNLNALGAQAALQTQTYLIDYDGNIEFPVLGTIKMAGLTRTEATEMLKKRIAEYADDPIVNIRLANFTVTILGEVNRPGTFTIQDERITLVEALGLASDLTIFGKRQNVLLIREVDNKKRFANIDLTSINAVNSPLYYLQQNDVIVVEPNRARIRSSTFNANNAVLISAIGTLTTILAVFLIN</sequence>
<organism evidence="18 19">
    <name type="scientific">Paucihalobacter ruber</name>
    <dbReference type="NCBI Taxonomy" id="2567861"/>
    <lineage>
        <taxon>Bacteria</taxon>
        <taxon>Pseudomonadati</taxon>
        <taxon>Bacteroidota</taxon>
        <taxon>Flavobacteriia</taxon>
        <taxon>Flavobacteriales</taxon>
        <taxon>Flavobacteriaceae</taxon>
        <taxon>Paucihalobacter</taxon>
    </lineage>
</organism>
<evidence type="ECO:0000256" key="1">
    <source>
        <dbReference type="ARBA" id="ARBA00004571"/>
    </source>
</evidence>
<dbReference type="PANTHER" id="PTHR33619:SF3">
    <property type="entry name" value="POLYSACCHARIDE EXPORT PROTEIN GFCE-RELATED"/>
    <property type="match status" value="1"/>
</dbReference>
<dbReference type="RefSeq" id="WP_140990316.1">
    <property type="nucleotide sequence ID" value="NZ_VHIQ01000004.1"/>
</dbReference>
<feature type="domain" description="SLBB" evidence="17">
    <location>
        <begin position="149"/>
        <end position="227"/>
    </location>
</feature>
<keyword evidence="6 15" id="KW-0812">Transmembrane</keyword>
<evidence type="ECO:0000256" key="4">
    <source>
        <dbReference type="ARBA" id="ARBA00022452"/>
    </source>
</evidence>
<keyword evidence="15" id="KW-1133">Transmembrane helix</keyword>
<proteinExistence type="inferred from homology"/>
<dbReference type="InterPro" id="IPR054765">
    <property type="entry name" value="SLBB_dom"/>
</dbReference>
<evidence type="ECO:0000256" key="13">
    <source>
        <dbReference type="ARBA" id="ARBA00023237"/>
    </source>
</evidence>
<keyword evidence="12" id="KW-0564">Palmitate</keyword>
<dbReference type="Gene3D" id="3.30.1950.10">
    <property type="entry name" value="wza like domain"/>
    <property type="match status" value="1"/>
</dbReference>
<dbReference type="OrthoDB" id="662756at2"/>
<evidence type="ECO:0000259" key="17">
    <source>
        <dbReference type="Pfam" id="PF22461"/>
    </source>
</evidence>
<protein>
    <submittedName>
        <fullName evidence="18">Polysaccharide export protein</fullName>
    </submittedName>
</protein>
<dbReference type="PANTHER" id="PTHR33619">
    <property type="entry name" value="POLYSACCHARIDE EXPORT PROTEIN GFCE-RELATED"/>
    <property type="match status" value="1"/>
</dbReference>
<keyword evidence="5" id="KW-0762">Sugar transport</keyword>
<dbReference type="GO" id="GO:0046930">
    <property type="term" value="C:pore complex"/>
    <property type="evidence" value="ECO:0007669"/>
    <property type="project" value="UniProtKB-KW"/>
</dbReference>
<dbReference type="InterPro" id="IPR049712">
    <property type="entry name" value="Poly_export"/>
</dbReference>
<evidence type="ECO:0000259" key="16">
    <source>
        <dbReference type="Pfam" id="PF02563"/>
    </source>
</evidence>
<comment type="similarity">
    <text evidence="2">Belongs to the BexD/CtrA/VexA family.</text>
</comment>